<proteinExistence type="predicted"/>
<comment type="caution">
    <text evidence="1">The sequence shown here is derived from an EMBL/GenBank/DDBJ whole genome shotgun (WGS) entry which is preliminary data.</text>
</comment>
<dbReference type="AlphaFoldDB" id="K8W151"/>
<dbReference type="Proteomes" id="UP000010290">
    <property type="component" value="Chromosome"/>
</dbReference>
<name>K8W151_9GAMM</name>
<dbReference type="HOGENOM" id="CLU_775817_0_0_6"/>
<protein>
    <submittedName>
        <fullName evidence="1">Uncharacterized protein</fullName>
    </submittedName>
</protein>
<reference evidence="1 2" key="1">
    <citation type="journal article" date="2012" name="BMC Genomics">
        <title>Comparative genomics of bacteria in the genus Providencia isolated from wild Drosophila melanogaster.</title>
        <authorList>
            <person name="Galac M.R."/>
            <person name="Lazzaro B.P."/>
        </authorList>
    </citation>
    <scope>NUCLEOTIDE SEQUENCE [LARGE SCALE GENOMIC DNA]</scope>
    <source>
        <strain evidence="1 2">DSM 19967</strain>
    </source>
</reference>
<evidence type="ECO:0000313" key="1">
    <source>
        <dbReference type="EMBL" id="EKT54268.1"/>
    </source>
</evidence>
<organism evidence="1 2">
    <name type="scientific">Providencia sneebia DSM 19967</name>
    <dbReference type="NCBI Taxonomy" id="1141660"/>
    <lineage>
        <taxon>Bacteria</taxon>
        <taxon>Pseudomonadati</taxon>
        <taxon>Pseudomonadota</taxon>
        <taxon>Gammaproteobacteria</taxon>
        <taxon>Enterobacterales</taxon>
        <taxon>Morganellaceae</taxon>
        <taxon>Providencia</taxon>
    </lineage>
</organism>
<gene>
    <name evidence="1" type="ORF">OO7_14103</name>
</gene>
<accession>K8W151</accession>
<dbReference type="RefSeq" id="WP_008916567.1">
    <property type="nucleotide sequence ID" value="NZ_CM001773.1"/>
</dbReference>
<keyword evidence="2" id="KW-1185">Reference proteome</keyword>
<sequence>MRLLSGFFLYLVITQIGYAADTPMYLNNIPQKYSQGGKIEYFGAPGAPTGVVGKSVKACANSVSSDGNCTQYNAWGAGYYVPGGLVRATSGPITNINSSSDCYFRPMWSLQAGNRPESYMTSSSLSQMSHTVSNNYWTRDVSVMVGDYVRINKPCSDLDKGTIVDLPISGANLYLNVVDIRSGNPSWIYPSGATTTNNATASVGKNGSVSFVYGVIVCSTTSVSASLCTTIYRPYAIDINSPGTDVPIPPVECNLMGLTSINLGVIGKDGQGEKGTIYPSIQCNSDASMTFTIIDGTLDLNGVVVGLSFVDNNDTKLTISVDNTVRSIPISAEIKSIAQGIEPGERYGSTILLTNMN</sequence>
<evidence type="ECO:0000313" key="2">
    <source>
        <dbReference type="Proteomes" id="UP000010290"/>
    </source>
</evidence>
<dbReference type="EMBL" id="AKKN01000011">
    <property type="protein sequence ID" value="EKT54268.1"/>
    <property type="molecule type" value="Genomic_DNA"/>
</dbReference>
<dbReference type="PATRIC" id="fig|1141660.3.peg.2817"/>